<sequence length="83" mass="8487">IPFGGAGSTNDSIVNIEGAAEGTVIVLRANATVGAGNDQITITDTGNVILEGAVDFVMDNVADTWTAIYDGTNWLETSRSGNA</sequence>
<proteinExistence type="predicted"/>
<feature type="non-terminal residue" evidence="1">
    <location>
        <position position="1"/>
    </location>
</feature>
<organism evidence="1">
    <name type="scientific">marine sediment metagenome</name>
    <dbReference type="NCBI Taxonomy" id="412755"/>
    <lineage>
        <taxon>unclassified sequences</taxon>
        <taxon>metagenomes</taxon>
        <taxon>ecological metagenomes</taxon>
    </lineage>
</organism>
<dbReference type="AlphaFoldDB" id="A0A0F9HDK5"/>
<accession>A0A0F9HDK5</accession>
<reference evidence="1" key="1">
    <citation type="journal article" date="2015" name="Nature">
        <title>Complex archaea that bridge the gap between prokaryotes and eukaryotes.</title>
        <authorList>
            <person name="Spang A."/>
            <person name="Saw J.H."/>
            <person name="Jorgensen S.L."/>
            <person name="Zaremba-Niedzwiedzka K."/>
            <person name="Martijn J."/>
            <person name="Lind A.E."/>
            <person name="van Eijk R."/>
            <person name="Schleper C."/>
            <person name="Guy L."/>
            <person name="Ettema T.J."/>
        </authorList>
    </citation>
    <scope>NUCLEOTIDE SEQUENCE</scope>
</reference>
<evidence type="ECO:0000313" key="1">
    <source>
        <dbReference type="EMBL" id="KKL73207.1"/>
    </source>
</evidence>
<name>A0A0F9HDK5_9ZZZZ</name>
<dbReference type="EMBL" id="LAZR01025032">
    <property type="protein sequence ID" value="KKL73207.1"/>
    <property type="molecule type" value="Genomic_DNA"/>
</dbReference>
<gene>
    <name evidence="1" type="ORF">LCGC14_2077250</name>
</gene>
<protein>
    <submittedName>
        <fullName evidence="1">Uncharacterized protein</fullName>
    </submittedName>
</protein>
<comment type="caution">
    <text evidence="1">The sequence shown here is derived from an EMBL/GenBank/DDBJ whole genome shotgun (WGS) entry which is preliminary data.</text>
</comment>